<dbReference type="InterPro" id="IPR036412">
    <property type="entry name" value="HAD-like_sf"/>
</dbReference>
<dbReference type="RefSeq" id="WP_027590272.1">
    <property type="nucleotide sequence ID" value="NZ_FMUP01000003.1"/>
</dbReference>
<accession>A0A0B3BXF6</accession>
<dbReference type="AlphaFoldDB" id="A0A0B3BXF6"/>
<dbReference type="SUPFAM" id="SSF56784">
    <property type="entry name" value="HAD-like"/>
    <property type="match status" value="1"/>
</dbReference>
<dbReference type="STRING" id="706570.PT85_12475"/>
<proteinExistence type="predicted"/>
<comment type="caution">
    <text evidence="1">The sequence shown here is derived from an EMBL/GenBank/DDBJ whole genome shotgun (WGS) entry which is preliminary data.</text>
</comment>
<sequence>MMSARPQLFTAVLFGLSGCLVDHGAYVVRQARQPLQAPRVSLGNLALSSRLERAARVQDWQAQADLREQALARAQPTPNALATLETLHRQGVPCAWLEELPDTVCQALASRLPGWLAGFPGTETRPWPAPDACWEALSQLNIPHLEGSVLVCSDTRLLEAGLRAGLWTIGLATSGSQCGLSLSDWQSLTPLEQKSLRTVATLELYQLGAHSVIDDLGDLASCLADLAKRRAKGEKP</sequence>
<dbReference type="EMBL" id="JTAK01000005">
    <property type="protein sequence ID" value="KHO64072.1"/>
    <property type="molecule type" value="Genomic_DNA"/>
</dbReference>
<evidence type="ECO:0000313" key="2">
    <source>
        <dbReference type="Proteomes" id="UP000030980"/>
    </source>
</evidence>
<organism evidence="1 2">
    <name type="scientific">Pseudomonas flexibilis</name>
    <dbReference type="NCBI Taxonomy" id="706570"/>
    <lineage>
        <taxon>Bacteria</taxon>
        <taxon>Pseudomonadati</taxon>
        <taxon>Pseudomonadota</taxon>
        <taxon>Gammaproteobacteria</taxon>
        <taxon>Pseudomonadales</taxon>
        <taxon>Pseudomonadaceae</taxon>
        <taxon>Pseudomonas</taxon>
    </lineage>
</organism>
<dbReference type="Proteomes" id="UP000030980">
    <property type="component" value="Unassembled WGS sequence"/>
</dbReference>
<dbReference type="PROSITE" id="PS51257">
    <property type="entry name" value="PROKAR_LIPOPROTEIN"/>
    <property type="match status" value="1"/>
</dbReference>
<name>A0A0B3BXF6_9PSED</name>
<dbReference type="InterPro" id="IPR023214">
    <property type="entry name" value="HAD_sf"/>
</dbReference>
<evidence type="ECO:0000313" key="1">
    <source>
        <dbReference type="EMBL" id="KHO64072.1"/>
    </source>
</evidence>
<gene>
    <name evidence="1" type="ORF">PT85_12475</name>
</gene>
<dbReference type="OrthoDB" id="6982008at2"/>
<reference evidence="1 2" key="1">
    <citation type="submission" date="2014-11" db="EMBL/GenBank/DDBJ databases">
        <title>Genome sequence of Pseudomonas tuomuerensis JCM 14085.</title>
        <authorList>
            <person name="Shin S.-K."/>
            <person name="Yi H."/>
        </authorList>
    </citation>
    <scope>NUCLEOTIDE SEQUENCE [LARGE SCALE GENOMIC DNA]</scope>
    <source>
        <strain evidence="1 2">JCM 14085</strain>
    </source>
</reference>
<keyword evidence="2" id="KW-1185">Reference proteome</keyword>
<evidence type="ECO:0008006" key="3">
    <source>
        <dbReference type="Google" id="ProtNLM"/>
    </source>
</evidence>
<dbReference type="Gene3D" id="3.40.50.1000">
    <property type="entry name" value="HAD superfamily/HAD-like"/>
    <property type="match status" value="1"/>
</dbReference>
<protein>
    <recommendedName>
        <fullName evidence="3">Beta-phosphoglucomutase, HAD superfamily</fullName>
    </recommendedName>
</protein>